<sequence>MMCLQQVSKILPKIEKTVNEQLEAEVLTRASNSSKTSYVVVADLSELELKKILIEKMESNKSIHQSDEQKNLYKAQVDAYECDKIILDTYRNTVTLKKHQDDEDKDEQPFAGSVLQRKRHLRPLASLLKGPNLNKRLESARDVYSKRRIIAVTELQIVEWHNYKHLDWITVRRDDDRLYKFKKGDFKRLRIQDIEDILLLLVQGKLTNLTVNERFAFNVSLRMFTKSIVI</sequence>
<dbReference type="EMBL" id="BKCJ010410283">
    <property type="protein sequence ID" value="GFA35765.1"/>
    <property type="molecule type" value="Genomic_DNA"/>
</dbReference>
<protein>
    <submittedName>
        <fullName evidence="1">Uncharacterized protein</fullName>
    </submittedName>
</protein>
<organism evidence="1">
    <name type="scientific">Tanacetum cinerariifolium</name>
    <name type="common">Dalmatian daisy</name>
    <name type="synonym">Chrysanthemum cinerariifolium</name>
    <dbReference type="NCBI Taxonomy" id="118510"/>
    <lineage>
        <taxon>Eukaryota</taxon>
        <taxon>Viridiplantae</taxon>
        <taxon>Streptophyta</taxon>
        <taxon>Embryophyta</taxon>
        <taxon>Tracheophyta</taxon>
        <taxon>Spermatophyta</taxon>
        <taxon>Magnoliopsida</taxon>
        <taxon>eudicotyledons</taxon>
        <taxon>Gunneridae</taxon>
        <taxon>Pentapetalae</taxon>
        <taxon>asterids</taxon>
        <taxon>campanulids</taxon>
        <taxon>Asterales</taxon>
        <taxon>Asteraceae</taxon>
        <taxon>Asteroideae</taxon>
        <taxon>Anthemideae</taxon>
        <taxon>Anthemidinae</taxon>
        <taxon>Tanacetum</taxon>
    </lineage>
</organism>
<proteinExistence type="predicted"/>
<gene>
    <name evidence="1" type="ORF">Tci_607737</name>
</gene>
<reference evidence="1" key="1">
    <citation type="journal article" date="2019" name="Sci. Rep.">
        <title>Draft genome of Tanacetum cinerariifolium, the natural source of mosquito coil.</title>
        <authorList>
            <person name="Yamashiro T."/>
            <person name="Shiraishi A."/>
            <person name="Satake H."/>
            <person name="Nakayama K."/>
        </authorList>
    </citation>
    <scope>NUCLEOTIDE SEQUENCE</scope>
</reference>
<name>A0A699JHF6_TANCI</name>
<evidence type="ECO:0000313" key="1">
    <source>
        <dbReference type="EMBL" id="GFA35765.1"/>
    </source>
</evidence>
<accession>A0A699JHF6</accession>
<dbReference type="AlphaFoldDB" id="A0A699JHF6"/>
<comment type="caution">
    <text evidence="1">The sequence shown here is derived from an EMBL/GenBank/DDBJ whole genome shotgun (WGS) entry which is preliminary data.</text>
</comment>